<dbReference type="Pfam" id="PF01075">
    <property type="entry name" value="Glyco_transf_9"/>
    <property type="match status" value="1"/>
</dbReference>
<comment type="caution">
    <text evidence="3">The sequence shown here is derived from an EMBL/GenBank/DDBJ whole genome shotgun (WGS) entry which is preliminary data.</text>
</comment>
<gene>
    <name evidence="3" type="ORF">CEG14_23370</name>
</gene>
<dbReference type="PANTHER" id="PTHR30160">
    <property type="entry name" value="TETRAACYLDISACCHARIDE 4'-KINASE-RELATED"/>
    <property type="match status" value="1"/>
</dbReference>
<keyword evidence="2 3" id="KW-0808">Transferase</keyword>
<evidence type="ECO:0000313" key="4">
    <source>
        <dbReference type="Proteomes" id="UP000217005"/>
    </source>
</evidence>
<dbReference type="SUPFAM" id="SSF53756">
    <property type="entry name" value="UDP-Glycosyltransferase/glycogen phosphorylase"/>
    <property type="match status" value="1"/>
</dbReference>
<dbReference type="GO" id="GO:0005829">
    <property type="term" value="C:cytosol"/>
    <property type="evidence" value="ECO:0007669"/>
    <property type="project" value="TreeGrafter"/>
</dbReference>
<dbReference type="InterPro" id="IPR002201">
    <property type="entry name" value="Glyco_trans_9"/>
</dbReference>
<organism evidence="3 4">
    <name type="scientific">Bordetella genomosp. 1</name>
    <dbReference type="NCBI Taxonomy" id="1395607"/>
    <lineage>
        <taxon>Bacteria</taxon>
        <taxon>Pseudomonadati</taxon>
        <taxon>Pseudomonadota</taxon>
        <taxon>Betaproteobacteria</taxon>
        <taxon>Burkholderiales</taxon>
        <taxon>Alcaligenaceae</taxon>
        <taxon>Bordetella</taxon>
    </lineage>
</organism>
<proteinExistence type="predicted"/>
<dbReference type="OrthoDB" id="9807356at2"/>
<dbReference type="InterPro" id="IPR051199">
    <property type="entry name" value="LPS_LOS_Heptosyltrfase"/>
</dbReference>
<name>A0A261RW31_9BORD</name>
<evidence type="ECO:0000256" key="2">
    <source>
        <dbReference type="ARBA" id="ARBA00022679"/>
    </source>
</evidence>
<reference evidence="3 4" key="1">
    <citation type="submission" date="2017-05" db="EMBL/GenBank/DDBJ databases">
        <title>Complete and WGS of Bordetella genogroups.</title>
        <authorList>
            <person name="Spilker T."/>
            <person name="LiPuma J."/>
        </authorList>
    </citation>
    <scope>NUCLEOTIDE SEQUENCE [LARGE SCALE GENOMIC DNA]</scope>
    <source>
        <strain evidence="3 4">AU17610</strain>
    </source>
</reference>
<dbReference type="CDD" id="cd03789">
    <property type="entry name" value="GT9_LPS_heptosyltransferase"/>
    <property type="match status" value="1"/>
</dbReference>
<dbReference type="EMBL" id="NEVL01000006">
    <property type="protein sequence ID" value="OZI28872.1"/>
    <property type="molecule type" value="Genomic_DNA"/>
</dbReference>
<dbReference type="GO" id="GO:0008713">
    <property type="term" value="F:ADP-heptose-lipopolysaccharide heptosyltransferase activity"/>
    <property type="evidence" value="ECO:0007669"/>
    <property type="project" value="TreeGrafter"/>
</dbReference>
<protein>
    <submittedName>
        <fullName evidence="3">LPS biosynthesis glycosyltransferase</fullName>
    </submittedName>
</protein>
<dbReference type="GO" id="GO:0009244">
    <property type="term" value="P:lipopolysaccharide core region biosynthetic process"/>
    <property type="evidence" value="ECO:0007669"/>
    <property type="project" value="TreeGrafter"/>
</dbReference>
<evidence type="ECO:0000313" key="3">
    <source>
        <dbReference type="EMBL" id="OZI28872.1"/>
    </source>
</evidence>
<evidence type="ECO:0000256" key="1">
    <source>
        <dbReference type="ARBA" id="ARBA00022676"/>
    </source>
</evidence>
<dbReference type="AlphaFoldDB" id="A0A261RW31"/>
<dbReference type="Gene3D" id="3.40.50.2000">
    <property type="entry name" value="Glycogen Phosphorylase B"/>
    <property type="match status" value="2"/>
</dbReference>
<dbReference type="PANTHER" id="PTHR30160:SF1">
    <property type="entry name" value="LIPOPOLYSACCHARIDE 1,2-N-ACETYLGLUCOSAMINETRANSFERASE-RELATED"/>
    <property type="match status" value="1"/>
</dbReference>
<keyword evidence="1" id="KW-0328">Glycosyltransferase</keyword>
<dbReference type="RefSeq" id="WP_094828798.1">
    <property type="nucleotide sequence ID" value="NZ_NEVL01000006.1"/>
</dbReference>
<dbReference type="Proteomes" id="UP000217005">
    <property type="component" value="Unassembled WGS sequence"/>
</dbReference>
<accession>A0A261RW31</accession>
<sequence length="354" mass="38720">MNAPLLGSSPAPASIAVFRALQLGDMLCALPALRALRQTFPDTHIALIGLPNAREFVSRFRAYVDELIEFPGVQAFPEQTAREDELPDFYARVRIVQFDVALQMQGSGVQSNPIVGQLGARRCGGFVAQSGQGVPGQWLPWPDELPEPRRYLALLRHLGLPTEDDALEFPCAEDDQRGAADLLREHSLDPTRLVLMHVGARLPSRRWPLERYARTATTLLLQGWQVALTGTASERPLTADVRRLSGRNLPDLCGKTTLGSLASLVQTSRLLLCNDTGISHIAAAVRARSVVIASGSDPRRWAPTNHDLHVVLAGDAPCRPCTHEHCPIGHPCALAVTVPQVLREVKRQLARGRQ</sequence>